<feature type="transmembrane region" description="Helical" evidence="1">
    <location>
        <begin position="6"/>
        <end position="26"/>
    </location>
</feature>
<gene>
    <name evidence="2" type="ORF">GL286_15450</name>
</gene>
<accession>A0A6L6JAB4</accession>
<dbReference type="EMBL" id="WMIE01000011">
    <property type="protein sequence ID" value="MTH79123.1"/>
    <property type="molecule type" value="Genomic_DNA"/>
</dbReference>
<reference evidence="2 3" key="1">
    <citation type="submission" date="2019-11" db="EMBL/GenBank/DDBJ databases">
        <authorList>
            <person name="Dong K."/>
        </authorList>
    </citation>
    <scope>NUCLEOTIDE SEQUENCE [LARGE SCALE GENOMIC DNA]</scope>
    <source>
        <strain evidence="2 3">NBRC 111993</strain>
    </source>
</reference>
<comment type="caution">
    <text evidence="2">The sequence shown here is derived from an EMBL/GenBank/DDBJ whole genome shotgun (WGS) entry which is preliminary data.</text>
</comment>
<evidence type="ECO:0000313" key="3">
    <source>
        <dbReference type="Proteomes" id="UP000478183"/>
    </source>
</evidence>
<evidence type="ECO:0000313" key="2">
    <source>
        <dbReference type="EMBL" id="MTH79123.1"/>
    </source>
</evidence>
<keyword evidence="1" id="KW-1133">Transmembrane helix</keyword>
<name>A0A6L6JAB4_9RHOB</name>
<proteinExistence type="predicted"/>
<keyword evidence="1" id="KW-0812">Transmembrane</keyword>
<protein>
    <submittedName>
        <fullName evidence="2">Uncharacterized protein</fullName>
    </submittedName>
</protein>
<sequence>MAGDIFGMVAVGIGAAALIYAAAHALRKAGVKVAGWILPAFIGLSMLSFTIWNEYSWYSRVRAQLPDTVEVLQTGTGGKAWRPWAFVIPMVNRFAVIDRAAVNEGVDGLQRGEVLFVERWQPTRSVTLDFDCAGSRLRAVSDETASEWRSGSADPAFAAICRKGS</sequence>
<keyword evidence="1" id="KW-0472">Membrane</keyword>
<evidence type="ECO:0000256" key="1">
    <source>
        <dbReference type="SAM" id="Phobius"/>
    </source>
</evidence>
<organism evidence="2 3">
    <name type="scientific">Paracoccus aestuariivivens</name>
    <dbReference type="NCBI Taxonomy" id="1820333"/>
    <lineage>
        <taxon>Bacteria</taxon>
        <taxon>Pseudomonadati</taxon>
        <taxon>Pseudomonadota</taxon>
        <taxon>Alphaproteobacteria</taxon>
        <taxon>Rhodobacterales</taxon>
        <taxon>Paracoccaceae</taxon>
        <taxon>Paracoccus</taxon>
    </lineage>
</organism>
<keyword evidence="3" id="KW-1185">Reference proteome</keyword>
<dbReference type="Proteomes" id="UP000478183">
    <property type="component" value="Unassembled WGS sequence"/>
</dbReference>
<dbReference type="AlphaFoldDB" id="A0A6L6JAB4"/>
<feature type="transmembrane region" description="Helical" evidence="1">
    <location>
        <begin position="33"/>
        <end position="52"/>
    </location>
</feature>